<keyword evidence="1" id="KW-0175">Coiled coil</keyword>
<protein>
    <submittedName>
        <fullName evidence="3">Uncharacterized protein</fullName>
    </submittedName>
</protein>
<evidence type="ECO:0000256" key="1">
    <source>
        <dbReference type="SAM" id="Coils"/>
    </source>
</evidence>
<dbReference type="OrthoDB" id="10641375at2759"/>
<feature type="coiled-coil region" evidence="1">
    <location>
        <begin position="333"/>
        <end position="376"/>
    </location>
</feature>
<proteinExistence type="predicted"/>
<evidence type="ECO:0000313" key="3">
    <source>
        <dbReference type="EMBL" id="KAG0250329.1"/>
    </source>
</evidence>
<gene>
    <name evidence="3" type="ORF">BG011_008420</name>
</gene>
<dbReference type="Proteomes" id="UP000726737">
    <property type="component" value="Unassembled WGS sequence"/>
</dbReference>
<comment type="caution">
    <text evidence="3">The sequence shown here is derived from an EMBL/GenBank/DDBJ whole genome shotgun (WGS) entry which is preliminary data.</text>
</comment>
<name>A0A9P6PMZ6_9FUNG</name>
<sequence>MPPKREAPAQATEAPQKRVKTTKARNMTIYRFTQGQQAILIEFMQDPFNFQLIHDHGKTKGIRNQAAYAKMAEYLVDQLTAKPHLIKKLDLSKVDAAMVESRWRKLVSNYQNEKYRRSLTGSGARKDNRTLQQKYAVASPFFNEMQALFTGSSKHDPVVIRDIGALCGLAPSTNSSNTFPQTPDNGLDLAEDEEHRALQSTGIDDATNYSDHDETHDSHLDDASCPPEQEAGGPRTNPLWFPTPEAFATPVSPILRRMPFITPGPSSGPNRLPRRSSPTQVQDDIDMLSDFSEVSSTYTSVGQAMEQFTSRSDGWKDSRNKTREAELELKRRSLDLREQEMNIQRELREQEMEIRKEELQANKELRLQEINAQRETTQLLLQTLIQMVQLKGGSKP</sequence>
<organism evidence="3 4">
    <name type="scientific">Mortierella polycephala</name>
    <dbReference type="NCBI Taxonomy" id="41804"/>
    <lineage>
        <taxon>Eukaryota</taxon>
        <taxon>Fungi</taxon>
        <taxon>Fungi incertae sedis</taxon>
        <taxon>Mucoromycota</taxon>
        <taxon>Mortierellomycotina</taxon>
        <taxon>Mortierellomycetes</taxon>
        <taxon>Mortierellales</taxon>
        <taxon>Mortierellaceae</taxon>
        <taxon>Mortierella</taxon>
    </lineage>
</organism>
<evidence type="ECO:0000313" key="4">
    <source>
        <dbReference type="Proteomes" id="UP000726737"/>
    </source>
</evidence>
<dbReference type="AlphaFoldDB" id="A0A9P6PMZ6"/>
<accession>A0A9P6PMZ6</accession>
<dbReference type="EMBL" id="JAAAJA010000698">
    <property type="protein sequence ID" value="KAG0250329.1"/>
    <property type="molecule type" value="Genomic_DNA"/>
</dbReference>
<keyword evidence="4" id="KW-1185">Reference proteome</keyword>
<feature type="region of interest" description="Disordered" evidence="2">
    <location>
        <begin position="202"/>
        <end position="243"/>
    </location>
</feature>
<feature type="compositionally biased region" description="Basic and acidic residues" evidence="2">
    <location>
        <begin position="210"/>
        <end position="222"/>
    </location>
</feature>
<evidence type="ECO:0000256" key="2">
    <source>
        <dbReference type="SAM" id="MobiDB-lite"/>
    </source>
</evidence>
<reference evidence="3" key="1">
    <citation type="journal article" date="2020" name="Fungal Divers.">
        <title>Resolving the Mortierellaceae phylogeny through synthesis of multi-gene phylogenetics and phylogenomics.</title>
        <authorList>
            <person name="Vandepol N."/>
            <person name="Liber J."/>
            <person name="Desiro A."/>
            <person name="Na H."/>
            <person name="Kennedy M."/>
            <person name="Barry K."/>
            <person name="Grigoriev I.V."/>
            <person name="Miller A.N."/>
            <person name="O'Donnell K."/>
            <person name="Stajich J.E."/>
            <person name="Bonito G."/>
        </authorList>
    </citation>
    <scope>NUCLEOTIDE SEQUENCE</scope>
    <source>
        <strain evidence="3">KOD948</strain>
    </source>
</reference>